<dbReference type="AlphaFoldDB" id="A0A6C0B8B7"/>
<accession>A0A6C0B8B7</accession>
<name>A0A6C0B8B7_9ZZZZ</name>
<reference evidence="1" key="1">
    <citation type="journal article" date="2020" name="Nature">
        <title>Giant virus diversity and host interactions through global metagenomics.</title>
        <authorList>
            <person name="Schulz F."/>
            <person name="Roux S."/>
            <person name="Paez-Espino D."/>
            <person name="Jungbluth S."/>
            <person name="Walsh D.A."/>
            <person name="Denef V.J."/>
            <person name="McMahon K.D."/>
            <person name="Konstantinidis K.T."/>
            <person name="Eloe-Fadrosh E.A."/>
            <person name="Kyrpides N.C."/>
            <person name="Woyke T."/>
        </authorList>
    </citation>
    <scope>NUCLEOTIDE SEQUENCE</scope>
    <source>
        <strain evidence="1">GVMAG-M-3300010158-55</strain>
    </source>
</reference>
<evidence type="ECO:0000313" key="1">
    <source>
        <dbReference type="EMBL" id="QHS88282.1"/>
    </source>
</evidence>
<organism evidence="1">
    <name type="scientific">viral metagenome</name>
    <dbReference type="NCBI Taxonomy" id="1070528"/>
    <lineage>
        <taxon>unclassified sequences</taxon>
        <taxon>metagenomes</taxon>
        <taxon>organismal metagenomes</taxon>
    </lineage>
</organism>
<protein>
    <recommendedName>
        <fullName evidence="2">Glycosyltransferase 2-like domain-containing protein</fullName>
    </recommendedName>
</protein>
<dbReference type="EMBL" id="MN739095">
    <property type="protein sequence ID" value="QHS88282.1"/>
    <property type="molecule type" value="Genomic_DNA"/>
</dbReference>
<dbReference type="InterPro" id="IPR029044">
    <property type="entry name" value="Nucleotide-diphossugar_trans"/>
</dbReference>
<evidence type="ECO:0008006" key="2">
    <source>
        <dbReference type="Google" id="ProtNLM"/>
    </source>
</evidence>
<dbReference type="SUPFAM" id="SSF53448">
    <property type="entry name" value="Nucleotide-diphospho-sugar transferases"/>
    <property type="match status" value="1"/>
</dbReference>
<proteinExistence type="predicted"/>
<sequence length="262" mass="31408">MVDLEKHVKIKLKEYSMNTLHKKIKKRKTIKYSSLKQIPIVVICWNNYYFVKNFINQLKRFPNPIILLDNKSNYKPLLDYYKKIKSELKDKIEIRMLDKNYGHTVYKQLKNILPDIYILSDPDLELNSKLPKNFATKLLELSNQYKCYKIGCALKIDDNHKFIHCDNYTSNKNIYEWEKQFWVKPIMNNKYELYQADIDTTLCLINNNYVNSEYNIRVAGNFTAKHLPWYNNYIKDNISSDEITNWKQNNKSSSILFNCLKL</sequence>